<proteinExistence type="predicted"/>
<evidence type="ECO:0000313" key="2">
    <source>
        <dbReference type="Proteomes" id="UP000288168"/>
    </source>
</evidence>
<sequence length="66" mass="7329">MGYKNGKWSGLGLEPLLKTMYHSCNDYCTNIIAFVGRGESSDEHLCDAYLLLGKSVLMLRNSLTVT</sequence>
<comment type="caution">
    <text evidence="1">The sequence shown here is derived from an EMBL/GenBank/DDBJ whole genome shotgun (WGS) entry which is preliminary data.</text>
</comment>
<organism evidence="1 2">
    <name type="scientific">Fusarium duplospermum</name>
    <dbReference type="NCBI Taxonomy" id="1325734"/>
    <lineage>
        <taxon>Eukaryota</taxon>
        <taxon>Fungi</taxon>
        <taxon>Dikarya</taxon>
        <taxon>Ascomycota</taxon>
        <taxon>Pezizomycotina</taxon>
        <taxon>Sordariomycetes</taxon>
        <taxon>Hypocreomycetidae</taxon>
        <taxon>Hypocreales</taxon>
        <taxon>Nectriaceae</taxon>
        <taxon>Fusarium</taxon>
        <taxon>Fusarium solani species complex</taxon>
    </lineage>
</organism>
<dbReference type="Proteomes" id="UP000288168">
    <property type="component" value="Unassembled WGS sequence"/>
</dbReference>
<gene>
    <name evidence="1" type="ORF">CEP54_006982</name>
</gene>
<dbReference type="EMBL" id="NKCI01000061">
    <property type="protein sequence ID" value="RSL60043.1"/>
    <property type="molecule type" value="Genomic_DNA"/>
</dbReference>
<evidence type="ECO:0000313" key="1">
    <source>
        <dbReference type="EMBL" id="RSL60043.1"/>
    </source>
</evidence>
<dbReference type="AlphaFoldDB" id="A0A428Q423"/>
<name>A0A428Q423_9HYPO</name>
<protein>
    <submittedName>
        <fullName evidence="1">Uncharacterized protein</fullName>
    </submittedName>
</protein>
<reference evidence="1 2" key="1">
    <citation type="submission" date="2017-06" db="EMBL/GenBank/DDBJ databases">
        <title>Comparative genomic analysis of Ambrosia Fusariam Clade fungi.</title>
        <authorList>
            <person name="Stajich J.E."/>
            <person name="Carrillo J."/>
            <person name="Kijimoto T."/>
            <person name="Eskalen A."/>
            <person name="O'Donnell K."/>
            <person name="Kasson M."/>
        </authorList>
    </citation>
    <scope>NUCLEOTIDE SEQUENCE [LARGE SCALE GENOMIC DNA]</scope>
    <source>
        <strain evidence="1 2">NRRL62584</strain>
    </source>
</reference>
<accession>A0A428Q423</accession>
<keyword evidence="2" id="KW-1185">Reference proteome</keyword>